<dbReference type="InterPro" id="IPR052017">
    <property type="entry name" value="TSUP"/>
</dbReference>
<keyword evidence="10" id="KW-1185">Reference proteome</keyword>
<evidence type="ECO:0000256" key="4">
    <source>
        <dbReference type="ARBA" id="ARBA00022475"/>
    </source>
</evidence>
<evidence type="ECO:0000256" key="2">
    <source>
        <dbReference type="ARBA" id="ARBA00009142"/>
    </source>
</evidence>
<dbReference type="AlphaFoldDB" id="A0A2P4UCZ3"/>
<comment type="similarity">
    <text evidence="2 8">Belongs to the 4-toluene sulfonate uptake permease (TSUP) (TC 2.A.102) family.</text>
</comment>
<evidence type="ECO:0000313" key="10">
    <source>
        <dbReference type="Proteomes" id="UP000242367"/>
    </source>
</evidence>
<feature type="transmembrane region" description="Helical" evidence="8">
    <location>
        <begin position="188"/>
        <end position="208"/>
    </location>
</feature>
<evidence type="ECO:0000256" key="5">
    <source>
        <dbReference type="ARBA" id="ARBA00022692"/>
    </source>
</evidence>
<organism evidence="9 10">
    <name type="scientific">Actinomadura rubteroloni</name>
    <dbReference type="NCBI Taxonomy" id="1926885"/>
    <lineage>
        <taxon>Bacteria</taxon>
        <taxon>Bacillati</taxon>
        <taxon>Actinomycetota</taxon>
        <taxon>Actinomycetes</taxon>
        <taxon>Streptosporangiales</taxon>
        <taxon>Thermomonosporaceae</taxon>
        <taxon>Actinomadura</taxon>
    </lineage>
</organism>
<evidence type="ECO:0000256" key="3">
    <source>
        <dbReference type="ARBA" id="ARBA00022448"/>
    </source>
</evidence>
<dbReference type="RefSeq" id="WP_103565586.1">
    <property type="nucleotide sequence ID" value="NZ_MTBP01000004.1"/>
</dbReference>
<feature type="transmembrane region" description="Helical" evidence="8">
    <location>
        <begin position="220"/>
        <end position="239"/>
    </location>
</feature>
<keyword evidence="6 8" id="KW-1133">Transmembrane helix</keyword>
<reference evidence="9 10" key="1">
    <citation type="journal article" date="2017" name="Chemistry">
        <title>Isolation, Biosynthesis and Chemical Modifications of Rubterolones A-F: Rare Tropolone Alkaloids from Actinomadura sp. 5-2.</title>
        <authorList>
            <person name="Guo H."/>
            <person name="Benndorf R."/>
            <person name="Leichnitz D."/>
            <person name="Klassen J.L."/>
            <person name="Vollmers J."/>
            <person name="Gorls H."/>
            <person name="Steinacker M."/>
            <person name="Weigel C."/>
            <person name="Dahse H.M."/>
            <person name="Kaster A.K."/>
            <person name="de Beer Z.W."/>
            <person name="Poulsen M."/>
            <person name="Beemelmanns C."/>
        </authorList>
    </citation>
    <scope>NUCLEOTIDE SEQUENCE [LARGE SCALE GENOMIC DNA]</scope>
    <source>
        <strain evidence="9 10">5-2</strain>
    </source>
</reference>
<evidence type="ECO:0000256" key="7">
    <source>
        <dbReference type="ARBA" id="ARBA00023136"/>
    </source>
</evidence>
<dbReference type="InterPro" id="IPR002781">
    <property type="entry name" value="TM_pro_TauE-like"/>
</dbReference>
<feature type="transmembrane region" description="Helical" evidence="8">
    <location>
        <begin position="161"/>
        <end position="182"/>
    </location>
</feature>
<keyword evidence="5 8" id="KW-0812">Transmembrane</keyword>
<dbReference type="GO" id="GO:0005886">
    <property type="term" value="C:plasma membrane"/>
    <property type="evidence" value="ECO:0007669"/>
    <property type="project" value="UniProtKB-SubCell"/>
</dbReference>
<dbReference type="Proteomes" id="UP000242367">
    <property type="component" value="Unassembled WGS sequence"/>
</dbReference>
<evidence type="ECO:0000256" key="1">
    <source>
        <dbReference type="ARBA" id="ARBA00004651"/>
    </source>
</evidence>
<feature type="transmembrane region" description="Helical" evidence="8">
    <location>
        <begin position="38"/>
        <end position="60"/>
    </location>
</feature>
<gene>
    <name evidence="9" type="ORF">BTM25_51250</name>
</gene>
<evidence type="ECO:0000256" key="6">
    <source>
        <dbReference type="ARBA" id="ARBA00022989"/>
    </source>
</evidence>
<dbReference type="Pfam" id="PF01925">
    <property type="entry name" value="TauE"/>
    <property type="match status" value="1"/>
</dbReference>
<comment type="caution">
    <text evidence="9">The sequence shown here is derived from an EMBL/GenBank/DDBJ whole genome shotgun (WGS) entry which is preliminary data.</text>
</comment>
<dbReference type="EMBL" id="MTBP01000004">
    <property type="protein sequence ID" value="POM22919.1"/>
    <property type="molecule type" value="Genomic_DNA"/>
</dbReference>
<keyword evidence="3" id="KW-0813">Transport</keyword>
<dbReference type="PANTHER" id="PTHR30269:SF37">
    <property type="entry name" value="MEMBRANE TRANSPORTER PROTEIN"/>
    <property type="match status" value="1"/>
</dbReference>
<feature type="transmembrane region" description="Helical" evidence="8">
    <location>
        <begin position="97"/>
        <end position="117"/>
    </location>
</feature>
<evidence type="ECO:0000256" key="8">
    <source>
        <dbReference type="RuleBase" id="RU363041"/>
    </source>
</evidence>
<evidence type="ECO:0000313" key="9">
    <source>
        <dbReference type="EMBL" id="POM22919.1"/>
    </source>
</evidence>
<protein>
    <recommendedName>
        <fullName evidence="8">Probable membrane transporter protein</fullName>
    </recommendedName>
</protein>
<accession>A0A2P4UCZ3</accession>
<comment type="subcellular location">
    <subcellularLocation>
        <location evidence="1 8">Cell membrane</location>
        <topology evidence="1 8">Multi-pass membrane protein</topology>
    </subcellularLocation>
</comment>
<keyword evidence="4 8" id="KW-1003">Cell membrane</keyword>
<name>A0A2P4UCZ3_9ACTN</name>
<sequence length="240" mass="23980">MPTWEFLLVGGLAALLGAIVQSSVGLGVGLVATPVVTLAFPDLMPGAILVAATVLPLATLAREVRHADLRGLRWAFAGRAAGTPLGVWVVASVPGRALEAMIGGVVLAALAATLWTASVPRNPGTLGAAGLVAGATGTASGIGGPPIALLYQRDSGPRVRATLAVFFTVGAFVSLLTLGAVGQLPARQVTAGLALTPFVLAGFAVAGPVRRFLDAGRMRVAVLVVVGTSAVTLIVRSLVG</sequence>
<keyword evidence="7 8" id="KW-0472">Membrane</keyword>
<dbReference type="PANTHER" id="PTHR30269">
    <property type="entry name" value="TRANSMEMBRANE PROTEIN YFCA"/>
    <property type="match status" value="1"/>
</dbReference>
<proteinExistence type="inferred from homology"/>